<sequence>MTSGNGDPKELGVFLKARRAALDPHQAGLPETGAPRRVAGLRREEVALLAAISM</sequence>
<proteinExistence type="predicted"/>
<reference evidence="2" key="1">
    <citation type="journal article" date="2019" name="Int. J. Syst. Evol. Microbiol.">
        <title>The Global Catalogue of Microorganisms (GCM) 10K type strain sequencing project: providing services to taxonomists for standard genome sequencing and annotation.</title>
        <authorList>
            <consortium name="The Broad Institute Genomics Platform"/>
            <consortium name="The Broad Institute Genome Sequencing Center for Infectious Disease"/>
            <person name="Wu L."/>
            <person name="Ma J."/>
        </authorList>
    </citation>
    <scope>NUCLEOTIDE SEQUENCE [LARGE SCALE GENOMIC DNA]</scope>
    <source>
        <strain evidence="2">JCM 4594</strain>
    </source>
</reference>
<organism evidence="1 2">
    <name type="scientific">Streptomyces xanthochromogenes</name>
    <dbReference type="NCBI Taxonomy" id="67384"/>
    <lineage>
        <taxon>Bacteria</taxon>
        <taxon>Bacillati</taxon>
        <taxon>Actinomycetota</taxon>
        <taxon>Actinomycetes</taxon>
        <taxon>Kitasatosporales</taxon>
        <taxon>Streptomycetaceae</taxon>
        <taxon>Streptomyces</taxon>
    </lineage>
</organism>
<dbReference type="PANTHER" id="PTHR35010:SF2">
    <property type="entry name" value="BLL4672 PROTEIN"/>
    <property type="match status" value="1"/>
</dbReference>
<comment type="caution">
    <text evidence="1">The sequence shown here is derived from an EMBL/GenBank/DDBJ whole genome shotgun (WGS) entry which is preliminary data.</text>
</comment>
<keyword evidence="2" id="KW-1185">Reference proteome</keyword>
<evidence type="ECO:0008006" key="3">
    <source>
        <dbReference type="Google" id="ProtNLM"/>
    </source>
</evidence>
<protein>
    <recommendedName>
        <fullName evidence="3">Transcriptional regulator</fullName>
    </recommendedName>
</protein>
<dbReference type="EMBL" id="BMUU01000015">
    <property type="protein sequence ID" value="GGY61296.1"/>
    <property type="molecule type" value="Genomic_DNA"/>
</dbReference>
<evidence type="ECO:0000313" key="2">
    <source>
        <dbReference type="Proteomes" id="UP000600946"/>
    </source>
</evidence>
<name>A0ABQ3ALQ8_9ACTN</name>
<dbReference type="Proteomes" id="UP000600946">
    <property type="component" value="Unassembled WGS sequence"/>
</dbReference>
<accession>A0ABQ3ALQ8</accession>
<evidence type="ECO:0000313" key="1">
    <source>
        <dbReference type="EMBL" id="GGY61296.1"/>
    </source>
</evidence>
<dbReference type="PANTHER" id="PTHR35010">
    <property type="entry name" value="BLL4672 PROTEIN-RELATED"/>
    <property type="match status" value="1"/>
</dbReference>
<gene>
    <name evidence="1" type="ORF">GCM10010326_65130</name>
</gene>